<evidence type="ECO:0000313" key="2">
    <source>
        <dbReference type="Proteomes" id="UP000298030"/>
    </source>
</evidence>
<dbReference type="EMBL" id="QPFP01000041">
    <property type="protein sequence ID" value="TEB27226.1"/>
    <property type="molecule type" value="Genomic_DNA"/>
</dbReference>
<organism evidence="1 2">
    <name type="scientific">Coprinellus micaceus</name>
    <name type="common">Glistening ink-cap mushroom</name>
    <name type="synonym">Coprinus micaceus</name>
    <dbReference type="NCBI Taxonomy" id="71717"/>
    <lineage>
        <taxon>Eukaryota</taxon>
        <taxon>Fungi</taxon>
        <taxon>Dikarya</taxon>
        <taxon>Basidiomycota</taxon>
        <taxon>Agaricomycotina</taxon>
        <taxon>Agaricomycetes</taxon>
        <taxon>Agaricomycetidae</taxon>
        <taxon>Agaricales</taxon>
        <taxon>Agaricineae</taxon>
        <taxon>Psathyrellaceae</taxon>
        <taxon>Coprinellus</taxon>
    </lineage>
</organism>
<dbReference type="AlphaFoldDB" id="A0A4Y7SZE4"/>
<protein>
    <submittedName>
        <fullName evidence="1">Uncharacterized protein</fullName>
    </submittedName>
</protein>
<accession>A0A4Y7SZE4</accession>
<comment type="caution">
    <text evidence="1">The sequence shown here is derived from an EMBL/GenBank/DDBJ whole genome shotgun (WGS) entry which is preliminary data.</text>
</comment>
<name>A0A4Y7SZE4_COPMI</name>
<dbReference type="Proteomes" id="UP000298030">
    <property type="component" value="Unassembled WGS sequence"/>
</dbReference>
<keyword evidence="2" id="KW-1185">Reference proteome</keyword>
<sequence>MVRVGFHHSHSCFSLRSYFEHGEVDLGWQDPRSYQDISPAPPKVDIACRQIPRELRDIYETTQTQIPPREPAYPPPTTLLAPRSGLYAVLCQTHPHASGDQLEIDELIVEHRRRLTGSGLTFISRKWNMFRGPVVYIQPGSGENGQIPTLCVAPVDLKPGPELGDSSVKNSPQAARSPPRVTLLIHGRGHPIDAWSRTYTQASPHPTARWAPVERRPPRRRRCAEWTWLCSSAQIAVRREASAGVPRKGGGA</sequence>
<proteinExistence type="predicted"/>
<reference evidence="1 2" key="1">
    <citation type="journal article" date="2019" name="Nat. Ecol. Evol.">
        <title>Megaphylogeny resolves global patterns of mushroom evolution.</title>
        <authorList>
            <person name="Varga T."/>
            <person name="Krizsan K."/>
            <person name="Foldi C."/>
            <person name="Dima B."/>
            <person name="Sanchez-Garcia M."/>
            <person name="Sanchez-Ramirez S."/>
            <person name="Szollosi G.J."/>
            <person name="Szarkandi J.G."/>
            <person name="Papp V."/>
            <person name="Albert L."/>
            <person name="Andreopoulos W."/>
            <person name="Angelini C."/>
            <person name="Antonin V."/>
            <person name="Barry K.W."/>
            <person name="Bougher N.L."/>
            <person name="Buchanan P."/>
            <person name="Buyck B."/>
            <person name="Bense V."/>
            <person name="Catcheside P."/>
            <person name="Chovatia M."/>
            <person name="Cooper J."/>
            <person name="Damon W."/>
            <person name="Desjardin D."/>
            <person name="Finy P."/>
            <person name="Geml J."/>
            <person name="Haridas S."/>
            <person name="Hughes K."/>
            <person name="Justo A."/>
            <person name="Karasinski D."/>
            <person name="Kautmanova I."/>
            <person name="Kiss B."/>
            <person name="Kocsube S."/>
            <person name="Kotiranta H."/>
            <person name="LaButti K.M."/>
            <person name="Lechner B.E."/>
            <person name="Liimatainen K."/>
            <person name="Lipzen A."/>
            <person name="Lukacs Z."/>
            <person name="Mihaltcheva S."/>
            <person name="Morgado L.N."/>
            <person name="Niskanen T."/>
            <person name="Noordeloos M.E."/>
            <person name="Ohm R.A."/>
            <person name="Ortiz-Santana B."/>
            <person name="Ovrebo C."/>
            <person name="Racz N."/>
            <person name="Riley R."/>
            <person name="Savchenko A."/>
            <person name="Shiryaev A."/>
            <person name="Soop K."/>
            <person name="Spirin V."/>
            <person name="Szebenyi C."/>
            <person name="Tomsovsky M."/>
            <person name="Tulloss R.E."/>
            <person name="Uehling J."/>
            <person name="Grigoriev I.V."/>
            <person name="Vagvolgyi C."/>
            <person name="Papp T."/>
            <person name="Martin F.M."/>
            <person name="Miettinen O."/>
            <person name="Hibbett D.S."/>
            <person name="Nagy L.G."/>
        </authorList>
    </citation>
    <scope>NUCLEOTIDE SEQUENCE [LARGE SCALE GENOMIC DNA]</scope>
    <source>
        <strain evidence="1 2">FP101781</strain>
    </source>
</reference>
<gene>
    <name evidence="1" type="ORF">FA13DRAFT_1712624</name>
</gene>
<evidence type="ECO:0000313" key="1">
    <source>
        <dbReference type="EMBL" id="TEB27226.1"/>
    </source>
</evidence>